<keyword evidence="4 6" id="KW-0408">Iron</keyword>
<name>A0A9P9DRC8_9HYPO</name>
<dbReference type="InterPro" id="IPR001128">
    <property type="entry name" value="Cyt_P450"/>
</dbReference>
<evidence type="ECO:0000256" key="6">
    <source>
        <dbReference type="PIRSR" id="PIRSR602403-1"/>
    </source>
</evidence>
<dbReference type="OrthoDB" id="1470350at2759"/>
<dbReference type="InterPro" id="IPR036396">
    <property type="entry name" value="Cyt_P450_sf"/>
</dbReference>
<dbReference type="AlphaFoldDB" id="A0A9P9DRC8"/>
<dbReference type="GO" id="GO:0020037">
    <property type="term" value="F:heme binding"/>
    <property type="evidence" value="ECO:0007669"/>
    <property type="project" value="InterPro"/>
</dbReference>
<organism evidence="7 8">
    <name type="scientific">Dactylonectria macrodidyma</name>
    <dbReference type="NCBI Taxonomy" id="307937"/>
    <lineage>
        <taxon>Eukaryota</taxon>
        <taxon>Fungi</taxon>
        <taxon>Dikarya</taxon>
        <taxon>Ascomycota</taxon>
        <taxon>Pezizomycotina</taxon>
        <taxon>Sordariomycetes</taxon>
        <taxon>Hypocreomycetidae</taxon>
        <taxon>Hypocreales</taxon>
        <taxon>Nectriaceae</taxon>
        <taxon>Dactylonectria</taxon>
    </lineage>
</organism>
<dbReference type="PANTHER" id="PTHR47582:SF1">
    <property type="entry name" value="P450, PUTATIVE (EUROFUNG)-RELATED"/>
    <property type="match status" value="1"/>
</dbReference>
<keyword evidence="5" id="KW-0560">Oxidoreductase</keyword>
<accession>A0A9P9DRC8</accession>
<dbReference type="GO" id="GO:0004497">
    <property type="term" value="F:monooxygenase activity"/>
    <property type="evidence" value="ECO:0007669"/>
    <property type="project" value="UniProtKB-KW"/>
</dbReference>
<keyword evidence="6" id="KW-0349">Heme</keyword>
<dbReference type="GO" id="GO:0005506">
    <property type="term" value="F:iron ion binding"/>
    <property type="evidence" value="ECO:0007669"/>
    <property type="project" value="InterPro"/>
</dbReference>
<protein>
    <submittedName>
        <fullName evidence="7">Cytochrome P450</fullName>
    </submittedName>
</protein>
<evidence type="ECO:0000256" key="1">
    <source>
        <dbReference type="ARBA" id="ARBA00001971"/>
    </source>
</evidence>
<evidence type="ECO:0000256" key="3">
    <source>
        <dbReference type="ARBA" id="ARBA00022723"/>
    </source>
</evidence>
<evidence type="ECO:0000256" key="4">
    <source>
        <dbReference type="ARBA" id="ARBA00023004"/>
    </source>
</evidence>
<dbReference type="GO" id="GO:0016705">
    <property type="term" value="F:oxidoreductase activity, acting on paired donors, with incorporation or reduction of molecular oxygen"/>
    <property type="evidence" value="ECO:0007669"/>
    <property type="project" value="InterPro"/>
</dbReference>
<evidence type="ECO:0000313" key="7">
    <source>
        <dbReference type="EMBL" id="KAH7123176.1"/>
    </source>
</evidence>
<comment type="similarity">
    <text evidence="2">Belongs to the cytochrome P450 family.</text>
</comment>
<evidence type="ECO:0000256" key="5">
    <source>
        <dbReference type="ARBA" id="ARBA00023033"/>
    </source>
</evidence>
<reference evidence="7" key="1">
    <citation type="journal article" date="2021" name="Nat. Commun.">
        <title>Genetic determinants of endophytism in the Arabidopsis root mycobiome.</title>
        <authorList>
            <person name="Mesny F."/>
            <person name="Miyauchi S."/>
            <person name="Thiergart T."/>
            <person name="Pickel B."/>
            <person name="Atanasova L."/>
            <person name="Karlsson M."/>
            <person name="Huettel B."/>
            <person name="Barry K.W."/>
            <person name="Haridas S."/>
            <person name="Chen C."/>
            <person name="Bauer D."/>
            <person name="Andreopoulos W."/>
            <person name="Pangilinan J."/>
            <person name="LaButti K."/>
            <person name="Riley R."/>
            <person name="Lipzen A."/>
            <person name="Clum A."/>
            <person name="Drula E."/>
            <person name="Henrissat B."/>
            <person name="Kohler A."/>
            <person name="Grigoriev I.V."/>
            <person name="Martin F.M."/>
            <person name="Hacquard S."/>
        </authorList>
    </citation>
    <scope>NUCLEOTIDE SEQUENCE</scope>
    <source>
        <strain evidence="7">MPI-CAGE-AT-0147</strain>
    </source>
</reference>
<comment type="caution">
    <text evidence="7">The sequence shown here is derived from an EMBL/GenBank/DDBJ whole genome shotgun (WGS) entry which is preliminary data.</text>
</comment>
<dbReference type="Pfam" id="PF00067">
    <property type="entry name" value="p450"/>
    <property type="match status" value="1"/>
</dbReference>
<keyword evidence="5" id="KW-0503">Monooxygenase</keyword>
<dbReference type="InterPro" id="IPR002403">
    <property type="entry name" value="Cyt_P450_E_grp-IV"/>
</dbReference>
<dbReference type="CDD" id="cd11040">
    <property type="entry name" value="CYP7_CYP8-like"/>
    <property type="match status" value="1"/>
</dbReference>
<feature type="binding site" description="axial binding residue" evidence="6">
    <location>
        <position position="426"/>
    </location>
    <ligand>
        <name>heme</name>
        <dbReference type="ChEBI" id="CHEBI:30413"/>
    </ligand>
    <ligandPart>
        <name>Fe</name>
        <dbReference type="ChEBI" id="CHEBI:18248"/>
    </ligandPart>
</feature>
<keyword evidence="8" id="KW-1185">Reference proteome</keyword>
<dbReference type="Proteomes" id="UP000738349">
    <property type="component" value="Unassembled WGS sequence"/>
</dbReference>
<sequence length="508" mass="57098">MLREIAYALLGVVVLAYALEWSLSLFDDPREPPRIVSCVPLIGHLLGMVRYGVSYFNTTSKQTRAEIYTINIFNAKLYISNTQRLIPLVQKASKTLSFRPFMQTATKLLGDVTDETYELFGGELVDKFSQAMRTSLAPGPHLDEQNMRMGRRALIDVDALVQSTSSGSSTKISLLQWTRHIVMQASSCGVYGQEHPFRNPKVEAAFWTWETHIAAHMTKTDITRKGYAAREIVFDAFREYYKVIPEDASLVVCERLRVLREGGVCEEDVCKQEATFGTAIYANTAPTMYWTIYELFSRPGALQELRDEISREAVSGTKEEGFVLDVAALKTKCTLLLSVLQETQRTRHIFAMIRKVMSDTLLDGQYMLKAGHYLQMPGNPIHTNTSVWGPTAGAFDPYRFMPQESGDRKARDPSSFVAWGAPPHLCPARQFAATEIMIIVALLAMRVDIEPVGGDEWERSPALETGEFVSVYNPKKDIKVEVGGREQWRSTWTLKMGESKTRISLASG</sequence>
<evidence type="ECO:0000256" key="2">
    <source>
        <dbReference type="ARBA" id="ARBA00010617"/>
    </source>
</evidence>
<keyword evidence="3 6" id="KW-0479">Metal-binding</keyword>
<gene>
    <name evidence="7" type="ORF">EDB81DRAFT_813648</name>
</gene>
<dbReference type="Gene3D" id="1.10.630.10">
    <property type="entry name" value="Cytochrome P450"/>
    <property type="match status" value="1"/>
</dbReference>
<dbReference type="InterPro" id="IPR053007">
    <property type="entry name" value="CYP450_monoxygenase_sec-met"/>
</dbReference>
<dbReference type="EMBL" id="JAGMUV010000023">
    <property type="protein sequence ID" value="KAH7123176.1"/>
    <property type="molecule type" value="Genomic_DNA"/>
</dbReference>
<proteinExistence type="inferred from homology"/>
<dbReference type="PRINTS" id="PR00465">
    <property type="entry name" value="EP450IV"/>
</dbReference>
<comment type="cofactor">
    <cofactor evidence="1 6">
        <name>heme</name>
        <dbReference type="ChEBI" id="CHEBI:30413"/>
    </cofactor>
</comment>
<dbReference type="PANTHER" id="PTHR47582">
    <property type="entry name" value="P450, PUTATIVE (EUROFUNG)-RELATED"/>
    <property type="match status" value="1"/>
</dbReference>
<dbReference type="SUPFAM" id="SSF48264">
    <property type="entry name" value="Cytochrome P450"/>
    <property type="match status" value="1"/>
</dbReference>
<evidence type="ECO:0000313" key="8">
    <source>
        <dbReference type="Proteomes" id="UP000738349"/>
    </source>
</evidence>